<proteinExistence type="inferred from homology"/>
<evidence type="ECO:0000313" key="5">
    <source>
        <dbReference type="Proteomes" id="UP000463975"/>
    </source>
</evidence>
<name>A0A6P1NG40_9PROT</name>
<dbReference type="CDD" id="cd05233">
    <property type="entry name" value="SDR_c"/>
    <property type="match status" value="1"/>
</dbReference>
<dbReference type="SMART" id="SM00822">
    <property type="entry name" value="PKS_KR"/>
    <property type="match status" value="1"/>
</dbReference>
<dbReference type="InterPro" id="IPR036291">
    <property type="entry name" value="NAD(P)-bd_dom_sf"/>
</dbReference>
<evidence type="ECO:0000313" key="4">
    <source>
        <dbReference type="EMBL" id="QHI96223.1"/>
    </source>
</evidence>
<gene>
    <name evidence="4" type="ORF">GT348_08300</name>
</gene>
<dbReference type="Proteomes" id="UP000463975">
    <property type="component" value="Chromosome"/>
</dbReference>
<dbReference type="PROSITE" id="PS00061">
    <property type="entry name" value="ADH_SHORT"/>
    <property type="match status" value="1"/>
</dbReference>
<dbReference type="KEGG" id="bomb:GT348_08300"/>
<accession>A0A6P1NG40</accession>
<reference evidence="4 5" key="1">
    <citation type="submission" date="2020-01" db="EMBL/GenBank/DDBJ databases">
        <title>Genome sequencing of strain KACC 21507.</title>
        <authorList>
            <person name="Heo J."/>
            <person name="Kim S.-J."/>
            <person name="Kim J.-S."/>
            <person name="Hong S.-B."/>
            <person name="Kwon S.-W."/>
        </authorList>
    </citation>
    <scope>NUCLEOTIDE SEQUENCE [LARGE SCALE GENOMIC DNA]</scope>
    <source>
        <strain evidence="4 5">KACC 21507</strain>
    </source>
</reference>
<sequence>MAAIKTALITGGTSGIGLAIARKLASQNCNIILVGSRPSKDYSEAVQIVSKVAQTQAGSPWVKSYGVDVTKEADVTALMKVLQADNITLDIVVHSAGVFFDTPITDESSEAFDRMIAINVNGMWNIIRSALPLVKKGSENQPGGKIVALSSICSFFSFATYSGYCASKAAVTALTKSLALELGPMGININAVEPGRVETPMHDQLINDPAQAEILKSIASSNPSRRAFSSPDDIANVVAFLTSDAAQAMHGAAIVIDEGMSLGLGA</sequence>
<keyword evidence="2" id="KW-0560">Oxidoreductase</keyword>
<dbReference type="InterPro" id="IPR002347">
    <property type="entry name" value="SDR_fam"/>
</dbReference>
<dbReference type="GO" id="GO:0016616">
    <property type="term" value="F:oxidoreductase activity, acting on the CH-OH group of donors, NAD or NADP as acceptor"/>
    <property type="evidence" value="ECO:0007669"/>
    <property type="project" value="TreeGrafter"/>
</dbReference>
<dbReference type="FunFam" id="3.40.50.720:FF:000084">
    <property type="entry name" value="Short-chain dehydrogenase reductase"/>
    <property type="match status" value="1"/>
</dbReference>
<dbReference type="SUPFAM" id="SSF51735">
    <property type="entry name" value="NAD(P)-binding Rossmann-fold domains"/>
    <property type="match status" value="1"/>
</dbReference>
<dbReference type="RefSeq" id="WP_160619295.1">
    <property type="nucleotide sequence ID" value="NZ_CP047652.1"/>
</dbReference>
<dbReference type="GO" id="GO:0048038">
    <property type="term" value="F:quinone binding"/>
    <property type="evidence" value="ECO:0007669"/>
    <property type="project" value="TreeGrafter"/>
</dbReference>
<feature type="domain" description="Ketoreductase" evidence="3">
    <location>
        <begin position="5"/>
        <end position="195"/>
    </location>
</feature>
<dbReference type="PRINTS" id="PR00080">
    <property type="entry name" value="SDRFAMILY"/>
</dbReference>
<evidence type="ECO:0000256" key="1">
    <source>
        <dbReference type="ARBA" id="ARBA00006484"/>
    </source>
</evidence>
<evidence type="ECO:0000259" key="3">
    <source>
        <dbReference type="SMART" id="SM00822"/>
    </source>
</evidence>
<dbReference type="AlphaFoldDB" id="A0A6P1NG40"/>
<dbReference type="PANTHER" id="PTHR42760">
    <property type="entry name" value="SHORT-CHAIN DEHYDROGENASES/REDUCTASES FAMILY MEMBER"/>
    <property type="match status" value="1"/>
</dbReference>
<dbReference type="InterPro" id="IPR020904">
    <property type="entry name" value="Sc_DH/Rdtase_CS"/>
</dbReference>
<organism evidence="4 5">
    <name type="scientific">Aristophania vespae</name>
    <dbReference type="NCBI Taxonomy" id="2697033"/>
    <lineage>
        <taxon>Bacteria</taxon>
        <taxon>Pseudomonadati</taxon>
        <taxon>Pseudomonadota</taxon>
        <taxon>Alphaproteobacteria</taxon>
        <taxon>Acetobacterales</taxon>
        <taxon>Acetobacteraceae</taxon>
        <taxon>Aristophania</taxon>
    </lineage>
</organism>
<dbReference type="GO" id="GO:0006633">
    <property type="term" value="P:fatty acid biosynthetic process"/>
    <property type="evidence" value="ECO:0007669"/>
    <property type="project" value="TreeGrafter"/>
</dbReference>
<dbReference type="PANTHER" id="PTHR42760:SF133">
    <property type="entry name" value="3-OXOACYL-[ACYL-CARRIER-PROTEIN] REDUCTASE"/>
    <property type="match status" value="1"/>
</dbReference>
<dbReference type="PRINTS" id="PR00081">
    <property type="entry name" value="GDHRDH"/>
</dbReference>
<dbReference type="Pfam" id="PF13561">
    <property type="entry name" value="adh_short_C2"/>
    <property type="match status" value="1"/>
</dbReference>
<evidence type="ECO:0000256" key="2">
    <source>
        <dbReference type="ARBA" id="ARBA00023002"/>
    </source>
</evidence>
<dbReference type="InterPro" id="IPR057326">
    <property type="entry name" value="KR_dom"/>
</dbReference>
<protein>
    <submittedName>
        <fullName evidence="4">SDR family oxidoreductase</fullName>
    </submittedName>
</protein>
<keyword evidence="5" id="KW-1185">Reference proteome</keyword>
<comment type="similarity">
    <text evidence="1">Belongs to the short-chain dehydrogenases/reductases (SDR) family.</text>
</comment>
<dbReference type="Gene3D" id="3.40.50.720">
    <property type="entry name" value="NAD(P)-binding Rossmann-like Domain"/>
    <property type="match status" value="1"/>
</dbReference>
<dbReference type="EMBL" id="CP047652">
    <property type="protein sequence ID" value="QHI96223.1"/>
    <property type="molecule type" value="Genomic_DNA"/>
</dbReference>